<reference evidence="3" key="1">
    <citation type="submission" date="2019-08" db="EMBL/GenBank/DDBJ databases">
        <title>Complete Genome Sequence of the Polysaccharide-Degrading Rumen Bacterium Pseudobutyrivibrio xylanivorans MA3014.</title>
        <authorList>
            <person name="Palevich N."/>
            <person name="Maclean P.H."/>
            <person name="Kelly W.J."/>
            <person name="Leahy S.C."/>
            <person name="Rakonjac J."/>
            <person name="Attwood G.T."/>
        </authorList>
    </citation>
    <scope>NUCLEOTIDE SEQUENCE [LARGE SCALE GENOMIC DNA]</scope>
    <source>
        <strain evidence="3">MA3014</strain>
        <plasmid evidence="3">pnp95</plasmid>
    </source>
</reference>
<dbReference type="AlphaFoldDB" id="A0A5P6VVC0"/>
<accession>A0A5P6VVC0</accession>
<keyword evidence="2" id="KW-0614">Plasmid</keyword>
<geneLocation type="plasmid" evidence="3">
    <name>pnp95</name>
</geneLocation>
<dbReference type="OrthoDB" id="9803752at2"/>
<dbReference type="Proteomes" id="UP000327030">
    <property type="component" value="Plasmid pNP95"/>
</dbReference>
<proteinExistence type="predicted"/>
<dbReference type="KEGG" id="pxv:FXF36_15430"/>
<name>A0A5P6VVC0_PSEXY</name>
<gene>
    <name evidence="2" type="ORF">FXF36_15430</name>
</gene>
<evidence type="ECO:0008006" key="4">
    <source>
        <dbReference type="Google" id="ProtNLM"/>
    </source>
</evidence>
<keyword evidence="1" id="KW-0812">Transmembrane</keyword>
<evidence type="ECO:0000256" key="1">
    <source>
        <dbReference type="SAM" id="Phobius"/>
    </source>
</evidence>
<evidence type="ECO:0000313" key="3">
    <source>
        <dbReference type="Proteomes" id="UP000327030"/>
    </source>
</evidence>
<feature type="transmembrane region" description="Helical" evidence="1">
    <location>
        <begin position="571"/>
        <end position="591"/>
    </location>
</feature>
<protein>
    <recommendedName>
        <fullName evidence="4">CotH protein</fullName>
    </recommendedName>
</protein>
<keyword evidence="1" id="KW-0472">Membrane</keyword>
<dbReference type="InterPro" id="IPR014867">
    <property type="entry name" value="Spore_coat_CotH_CotH2/3/7"/>
</dbReference>
<dbReference type="PANTHER" id="PTHR40050">
    <property type="entry name" value="INNER SPORE COAT PROTEIN H"/>
    <property type="match status" value="1"/>
</dbReference>
<dbReference type="Pfam" id="PF08757">
    <property type="entry name" value="CotH"/>
    <property type="match status" value="1"/>
</dbReference>
<sequence>MTKSKPIILLMMILGVFLSIFCYQKVKTDDGIVDEVQLCIEGNEHIKLYKTNGILYAFIPSGIDLGDVAISCPKNCMYIDGIKAASGDTLGDLKLSFGNSYSLLFKHNKYEFKVLQSENVSTLFISNATGNFEEVLSDKKHREPVRVNLKDKNGNQLYTDVADICGRGNTTWNLDKKPFNLYFENNVSLLGLEESKKYCLLANGYDESNLRDKLVYDFAKEVEDNWTPGCEYVDLYINGEYYGLYLLSESVQVSENKIDISPDSGYWYSMSIPSRVASLDDYVVTDDGRIVEVKYAGDDSSILLEHLNELETSLKNDGAAELIDTDSWVRTYLINEIFANTDICSLYFYWDAADVANKIYAGPQWDYDNALGNAACNKVKQPSTAQISGQLSRFTNYGNSWFGELADSPEFEEKYREVYKSEYRSILDDIIENRIDDLSNSIEKASYCNSVRWSGMFTAMGHNDSAGDIKQYLSERVDFLDSMWVDDEKWHSIRINRGAGASYVFFSIKEGECIAEMPDGNTLGVGNIAYFIDENTGVEFSPNEIINEDRCLKAVFAEETQAKATGHHIPVMKLICYMTGFLFFIALAYLATMDRRIHIGQQV</sequence>
<organism evidence="2 3">
    <name type="scientific">Pseudobutyrivibrio xylanivorans</name>
    <dbReference type="NCBI Taxonomy" id="185007"/>
    <lineage>
        <taxon>Bacteria</taxon>
        <taxon>Bacillati</taxon>
        <taxon>Bacillota</taxon>
        <taxon>Clostridia</taxon>
        <taxon>Lachnospirales</taxon>
        <taxon>Lachnospiraceae</taxon>
        <taxon>Pseudobutyrivibrio</taxon>
    </lineage>
</organism>
<dbReference type="EMBL" id="CP043029">
    <property type="protein sequence ID" value="QFJ56308.1"/>
    <property type="molecule type" value="Genomic_DNA"/>
</dbReference>
<evidence type="ECO:0000313" key="2">
    <source>
        <dbReference type="EMBL" id="QFJ56308.1"/>
    </source>
</evidence>
<dbReference type="PANTHER" id="PTHR40050:SF1">
    <property type="entry name" value="INNER SPORE COAT PROTEIN H"/>
    <property type="match status" value="1"/>
</dbReference>
<keyword evidence="1" id="KW-1133">Transmembrane helix</keyword>